<feature type="transmembrane region" description="Helical" evidence="1">
    <location>
        <begin position="12"/>
        <end position="31"/>
    </location>
</feature>
<feature type="transmembrane region" description="Helical" evidence="1">
    <location>
        <begin position="73"/>
        <end position="91"/>
    </location>
</feature>
<dbReference type="EMBL" id="CP060096">
    <property type="protein sequence ID" value="QSZ27329.1"/>
    <property type="molecule type" value="Genomic_DNA"/>
</dbReference>
<keyword evidence="1" id="KW-0472">Membrane</keyword>
<reference evidence="2" key="1">
    <citation type="submission" date="2020-08" db="EMBL/GenBank/DDBJ databases">
        <title>Genomic insights into the carbon and energy metabolism of the first obligate autotrophic acetogenic bacterium Aceticella autotrophica gen. nov., sp. nov.</title>
        <authorList>
            <person name="Toshchakov S.V."/>
            <person name="Elcheninov A.G."/>
            <person name="Kublanov I.V."/>
            <person name="Frolov E.N."/>
            <person name="Lebedinsky A.V."/>
        </authorList>
    </citation>
    <scope>NUCLEOTIDE SEQUENCE</scope>
    <source>
        <strain evidence="2">3443-3Ac</strain>
    </source>
</reference>
<keyword evidence="1" id="KW-0812">Transmembrane</keyword>
<accession>A0A975AVQ3</accession>
<evidence type="ECO:0008006" key="4">
    <source>
        <dbReference type="Google" id="ProtNLM"/>
    </source>
</evidence>
<dbReference type="Proteomes" id="UP000671913">
    <property type="component" value="Chromosome"/>
</dbReference>
<protein>
    <recommendedName>
        <fullName evidence="4">Cobalt/nickel transport protein</fullName>
    </recommendedName>
</protein>
<evidence type="ECO:0000313" key="3">
    <source>
        <dbReference type="Proteomes" id="UP000671913"/>
    </source>
</evidence>
<keyword evidence="3" id="KW-1185">Reference proteome</keyword>
<dbReference type="KEGG" id="aaut:ACETAC_10940"/>
<keyword evidence="1" id="KW-1133">Transmembrane helix</keyword>
<sequence>MKSNTKIQWLDNFSKTMLCIMIGILMCIFAAGKYMDAHKMEAGGTDDKVNNLATQVTKGDHHPFIDLPGDAQVGAFSVANLFVGLVIGHEWEKLFGKSKRKEEESSEVK</sequence>
<proteinExistence type="predicted"/>
<organism evidence="2 3">
    <name type="scientific">Aceticella autotrophica</name>
    <dbReference type="NCBI Taxonomy" id="2755338"/>
    <lineage>
        <taxon>Bacteria</taxon>
        <taxon>Bacillati</taxon>
        <taxon>Bacillota</taxon>
        <taxon>Clostridia</taxon>
        <taxon>Thermoanaerobacterales</taxon>
        <taxon>Thermoanaerobacteraceae</taxon>
        <taxon>Aceticella</taxon>
    </lineage>
</organism>
<dbReference type="RefSeq" id="WP_284680019.1">
    <property type="nucleotide sequence ID" value="NZ_CP060096.1"/>
</dbReference>
<evidence type="ECO:0000313" key="2">
    <source>
        <dbReference type="EMBL" id="QSZ27329.1"/>
    </source>
</evidence>
<gene>
    <name evidence="2" type="ORF">ACETAC_10940</name>
</gene>
<name>A0A975AVQ3_9THEO</name>
<evidence type="ECO:0000256" key="1">
    <source>
        <dbReference type="SAM" id="Phobius"/>
    </source>
</evidence>
<dbReference type="AlphaFoldDB" id="A0A975AVQ3"/>